<evidence type="ECO:0000256" key="1">
    <source>
        <dbReference type="SAM" id="MobiDB-lite"/>
    </source>
</evidence>
<protein>
    <submittedName>
        <fullName evidence="2">Uncharacterized protein</fullName>
    </submittedName>
</protein>
<feature type="compositionally biased region" description="Polar residues" evidence="1">
    <location>
        <begin position="87"/>
        <end position="99"/>
    </location>
</feature>
<feature type="region of interest" description="Disordered" evidence="1">
    <location>
        <begin position="75"/>
        <end position="99"/>
    </location>
</feature>
<sequence>MIKQQKLMQTCYSTKSANPSISSFLMDQNNEQNVFATPRPELYSLSPVPCVHVDRKRDLPSSLYWPSDDQMGSVASSTSKQFHHLQSDQPAGSASTEGNTSFTSILNQMAQGNNVATFSMGLGSSLVVESIGDVVPRPPFQICGGTWNS</sequence>
<accession>A0A7C8YQU6</accession>
<evidence type="ECO:0000313" key="2">
    <source>
        <dbReference type="EMBL" id="MBA4623953.1"/>
    </source>
</evidence>
<reference evidence="2" key="2">
    <citation type="submission" date="2020-07" db="EMBL/GenBank/DDBJ databases">
        <authorList>
            <person name="Vera ALvarez R."/>
            <person name="Arias-Moreno D.M."/>
            <person name="Jimenez-Jacinto V."/>
            <person name="Jimenez-Bremont J.F."/>
            <person name="Swaminathan K."/>
            <person name="Moose S.P."/>
            <person name="Guerrero-Gonzalez M.L."/>
            <person name="Marino-Ramirez L."/>
            <person name="Landsman D."/>
            <person name="Rodriguez-Kessler M."/>
            <person name="Delgado-Sanchez P."/>
        </authorList>
    </citation>
    <scope>NUCLEOTIDE SEQUENCE</scope>
    <source>
        <tissue evidence="2">Cladode</tissue>
    </source>
</reference>
<organism evidence="2">
    <name type="scientific">Opuntia streptacantha</name>
    <name type="common">Prickly pear cactus</name>
    <name type="synonym">Opuntia cardona</name>
    <dbReference type="NCBI Taxonomy" id="393608"/>
    <lineage>
        <taxon>Eukaryota</taxon>
        <taxon>Viridiplantae</taxon>
        <taxon>Streptophyta</taxon>
        <taxon>Embryophyta</taxon>
        <taxon>Tracheophyta</taxon>
        <taxon>Spermatophyta</taxon>
        <taxon>Magnoliopsida</taxon>
        <taxon>eudicotyledons</taxon>
        <taxon>Gunneridae</taxon>
        <taxon>Pentapetalae</taxon>
        <taxon>Caryophyllales</taxon>
        <taxon>Cactineae</taxon>
        <taxon>Cactaceae</taxon>
        <taxon>Opuntioideae</taxon>
        <taxon>Opuntia</taxon>
    </lineage>
</organism>
<name>A0A7C8YQU6_OPUST</name>
<dbReference type="EMBL" id="GISG01045709">
    <property type="protein sequence ID" value="MBA4623953.1"/>
    <property type="molecule type" value="Transcribed_RNA"/>
</dbReference>
<proteinExistence type="predicted"/>
<dbReference type="AlphaFoldDB" id="A0A7C8YQU6"/>
<reference evidence="2" key="1">
    <citation type="journal article" date="2013" name="J. Plant Res.">
        <title>Effect of fungi and light on seed germination of three Opuntia species from semiarid lands of central Mexico.</title>
        <authorList>
            <person name="Delgado-Sanchez P."/>
            <person name="Jimenez-Bremont J.F."/>
            <person name="Guerrero-Gonzalez Mde L."/>
            <person name="Flores J."/>
        </authorList>
    </citation>
    <scope>NUCLEOTIDE SEQUENCE</scope>
    <source>
        <tissue evidence="2">Cladode</tissue>
    </source>
</reference>